<sequence>MEQLAGHEPYGTGIKAGKDLRLFDTVSDLFFFDNTSRSMAATHSFAATHGLSPCSFVEGNASIDGWMDGDDWWEFHFSACGFSDCAPDLVACRIVSTMTATVFNNDSSSHSFERATNGLTIRQQIHQTRLTNVDNALDGTILSDFTFIDCMNEEESQSHANPNDVNVTGTFNVTQNSASQCLPSPYSVCRVLETVPSKQACTRPHTHFFVSSDSVVIPDLSPNSPFLELCLLSSHSQPYQTLGRKEMLLKATRKGVSQKQHPHMLFGGRDVCGASDSAETRASVGVVGWNHCRDGRSTRTGCVDEMAKNSTEHKTHLSQSRLTPPALVATFSFPYLPLLPNRHWAPATLLNCF</sequence>
<comment type="caution">
    <text evidence="1">The sequence shown here is derived from an EMBL/GenBank/DDBJ whole genome shotgun (WGS) entry which is preliminary data.</text>
</comment>
<evidence type="ECO:0000313" key="1">
    <source>
        <dbReference type="EMBL" id="KAK2963532.1"/>
    </source>
</evidence>
<gene>
    <name evidence="1" type="ORF">BLNAU_1575</name>
</gene>
<keyword evidence="2" id="KW-1185">Reference proteome</keyword>
<proteinExistence type="predicted"/>
<dbReference type="EMBL" id="JARBJD010000006">
    <property type="protein sequence ID" value="KAK2963532.1"/>
    <property type="molecule type" value="Genomic_DNA"/>
</dbReference>
<evidence type="ECO:0000313" key="2">
    <source>
        <dbReference type="Proteomes" id="UP001281761"/>
    </source>
</evidence>
<organism evidence="1 2">
    <name type="scientific">Blattamonas nauphoetae</name>
    <dbReference type="NCBI Taxonomy" id="2049346"/>
    <lineage>
        <taxon>Eukaryota</taxon>
        <taxon>Metamonada</taxon>
        <taxon>Preaxostyla</taxon>
        <taxon>Oxymonadida</taxon>
        <taxon>Blattamonas</taxon>
    </lineage>
</organism>
<accession>A0ABQ9YIE3</accession>
<dbReference type="Proteomes" id="UP001281761">
    <property type="component" value="Unassembled WGS sequence"/>
</dbReference>
<protein>
    <submittedName>
        <fullName evidence="1">Uncharacterized protein</fullName>
    </submittedName>
</protein>
<reference evidence="1 2" key="1">
    <citation type="journal article" date="2022" name="bioRxiv">
        <title>Genomics of Preaxostyla Flagellates Illuminates Evolutionary Transitions and the Path Towards Mitochondrial Loss.</title>
        <authorList>
            <person name="Novak L.V.F."/>
            <person name="Treitli S.C."/>
            <person name="Pyrih J."/>
            <person name="Halakuc P."/>
            <person name="Pipaliya S.V."/>
            <person name="Vacek V."/>
            <person name="Brzon O."/>
            <person name="Soukal P."/>
            <person name="Eme L."/>
            <person name="Dacks J.B."/>
            <person name="Karnkowska A."/>
            <person name="Elias M."/>
            <person name="Hampl V."/>
        </authorList>
    </citation>
    <scope>NUCLEOTIDE SEQUENCE [LARGE SCALE GENOMIC DNA]</scope>
    <source>
        <strain evidence="1">NAU3</strain>
        <tissue evidence="1">Gut</tissue>
    </source>
</reference>
<name>A0ABQ9YIE3_9EUKA</name>